<evidence type="ECO:0000256" key="10">
    <source>
        <dbReference type="ARBA" id="ARBA00032441"/>
    </source>
</evidence>
<evidence type="ECO:0000256" key="2">
    <source>
        <dbReference type="ARBA" id="ARBA00007599"/>
    </source>
</evidence>
<evidence type="ECO:0000256" key="3">
    <source>
        <dbReference type="ARBA" id="ARBA00019010"/>
    </source>
</evidence>
<dbReference type="NCBIfam" id="TIGR00150">
    <property type="entry name" value="T6A_YjeE"/>
    <property type="match status" value="1"/>
</dbReference>
<name>A0A5B9R6D2_9BACT</name>
<dbReference type="KEGG" id="rul:UC8_41220"/>
<evidence type="ECO:0000313" key="12">
    <source>
        <dbReference type="Proteomes" id="UP000325286"/>
    </source>
</evidence>
<proteinExistence type="inferred from homology"/>
<comment type="similarity">
    <text evidence="2">Belongs to the TsaE family.</text>
</comment>
<dbReference type="PANTHER" id="PTHR33540:SF2">
    <property type="entry name" value="TRNA THREONYLCARBAMOYLADENOSINE BIOSYNTHESIS PROTEIN TSAE"/>
    <property type="match status" value="1"/>
</dbReference>
<gene>
    <name evidence="11" type="primary">tsaE</name>
    <name evidence="11" type="ORF">UC8_41220</name>
</gene>
<dbReference type="GO" id="GO:0005737">
    <property type="term" value="C:cytoplasm"/>
    <property type="evidence" value="ECO:0007669"/>
    <property type="project" value="UniProtKB-SubCell"/>
</dbReference>
<protein>
    <recommendedName>
        <fullName evidence="3">tRNA threonylcarbamoyladenosine biosynthesis protein TsaE</fullName>
    </recommendedName>
    <alternativeName>
        <fullName evidence="10">t(6)A37 threonylcarbamoyladenosine biosynthesis protein TsaE</fullName>
    </alternativeName>
</protein>
<evidence type="ECO:0000256" key="8">
    <source>
        <dbReference type="ARBA" id="ARBA00022840"/>
    </source>
</evidence>
<dbReference type="Pfam" id="PF02367">
    <property type="entry name" value="TsaE"/>
    <property type="match status" value="1"/>
</dbReference>
<evidence type="ECO:0000256" key="4">
    <source>
        <dbReference type="ARBA" id="ARBA00022490"/>
    </source>
</evidence>
<keyword evidence="9" id="KW-0460">Magnesium</keyword>
<keyword evidence="4" id="KW-0963">Cytoplasm</keyword>
<dbReference type="InterPro" id="IPR003442">
    <property type="entry name" value="T6A_TsaE"/>
</dbReference>
<keyword evidence="7" id="KW-0547">Nucleotide-binding</keyword>
<dbReference type="SUPFAM" id="SSF52540">
    <property type="entry name" value="P-loop containing nucleoside triphosphate hydrolases"/>
    <property type="match status" value="1"/>
</dbReference>
<evidence type="ECO:0000256" key="5">
    <source>
        <dbReference type="ARBA" id="ARBA00022694"/>
    </source>
</evidence>
<dbReference type="Proteomes" id="UP000325286">
    <property type="component" value="Chromosome"/>
</dbReference>
<keyword evidence="8" id="KW-0067">ATP-binding</keyword>
<dbReference type="Gene3D" id="3.40.50.300">
    <property type="entry name" value="P-loop containing nucleotide triphosphate hydrolases"/>
    <property type="match status" value="1"/>
</dbReference>
<evidence type="ECO:0000256" key="9">
    <source>
        <dbReference type="ARBA" id="ARBA00022842"/>
    </source>
</evidence>
<dbReference type="GO" id="GO:0002949">
    <property type="term" value="P:tRNA threonylcarbamoyladenosine modification"/>
    <property type="evidence" value="ECO:0007669"/>
    <property type="project" value="InterPro"/>
</dbReference>
<comment type="subcellular location">
    <subcellularLocation>
        <location evidence="1">Cytoplasm</location>
    </subcellularLocation>
</comment>
<dbReference type="EMBL" id="CP042914">
    <property type="protein sequence ID" value="QEG42091.1"/>
    <property type="molecule type" value="Genomic_DNA"/>
</dbReference>
<sequence length="175" mass="19602">MNESLNNNPNTLLHPQHEVLGEIELHTISDTERLAGALHGGLPEQASIGLVGTLGVGKTRLVQAFAEQLGLDAADVTSPTFTMLQQYTGERQLYHLDAYRIVDEDEFWELGVEELFEEPAVVMIEWADRFASCMPAEMLWLRMRLQEDGVRRVEISGLAPRWKTMVAELAKPNAS</sequence>
<dbReference type="AlphaFoldDB" id="A0A5B9R6D2"/>
<evidence type="ECO:0000256" key="6">
    <source>
        <dbReference type="ARBA" id="ARBA00022723"/>
    </source>
</evidence>
<accession>A0A5B9R6D2</accession>
<dbReference type="OrthoDB" id="9815896at2"/>
<dbReference type="InterPro" id="IPR027417">
    <property type="entry name" value="P-loop_NTPase"/>
</dbReference>
<dbReference type="RefSeq" id="WP_068141596.1">
    <property type="nucleotide sequence ID" value="NZ_CP042914.1"/>
</dbReference>
<keyword evidence="6" id="KW-0479">Metal-binding</keyword>
<dbReference type="PANTHER" id="PTHR33540">
    <property type="entry name" value="TRNA THREONYLCARBAMOYLADENOSINE BIOSYNTHESIS PROTEIN TSAE"/>
    <property type="match status" value="1"/>
</dbReference>
<dbReference type="GO" id="GO:0005524">
    <property type="term" value="F:ATP binding"/>
    <property type="evidence" value="ECO:0007669"/>
    <property type="project" value="UniProtKB-KW"/>
</dbReference>
<evidence type="ECO:0000313" key="11">
    <source>
        <dbReference type="EMBL" id="QEG42091.1"/>
    </source>
</evidence>
<keyword evidence="12" id="KW-1185">Reference proteome</keyword>
<keyword evidence="5" id="KW-0819">tRNA processing</keyword>
<evidence type="ECO:0000256" key="1">
    <source>
        <dbReference type="ARBA" id="ARBA00004496"/>
    </source>
</evidence>
<organism evidence="11 12">
    <name type="scientific">Roseimaritima ulvae</name>
    <dbReference type="NCBI Taxonomy" id="980254"/>
    <lineage>
        <taxon>Bacteria</taxon>
        <taxon>Pseudomonadati</taxon>
        <taxon>Planctomycetota</taxon>
        <taxon>Planctomycetia</taxon>
        <taxon>Pirellulales</taxon>
        <taxon>Pirellulaceae</taxon>
        <taxon>Roseimaritima</taxon>
    </lineage>
</organism>
<evidence type="ECO:0000256" key="7">
    <source>
        <dbReference type="ARBA" id="ARBA00022741"/>
    </source>
</evidence>
<reference evidence="11 12" key="1">
    <citation type="submission" date="2019-08" db="EMBL/GenBank/DDBJ databases">
        <title>Deep-cultivation of Planctomycetes and their phenomic and genomic characterization uncovers novel biology.</title>
        <authorList>
            <person name="Wiegand S."/>
            <person name="Jogler M."/>
            <person name="Boedeker C."/>
            <person name="Pinto D."/>
            <person name="Vollmers J."/>
            <person name="Rivas-Marin E."/>
            <person name="Kohn T."/>
            <person name="Peeters S.H."/>
            <person name="Heuer A."/>
            <person name="Rast P."/>
            <person name="Oberbeckmann S."/>
            <person name="Bunk B."/>
            <person name="Jeske O."/>
            <person name="Meyerdierks A."/>
            <person name="Storesund J.E."/>
            <person name="Kallscheuer N."/>
            <person name="Luecker S."/>
            <person name="Lage O.M."/>
            <person name="Pohl T."/>
            <person name="Merkel B.J."/>
            <person name="Hornburger P."/>
            <person name="Mueller R.-W."/>
            <person name="Bruemmer F."/>
            <person name="Labrenz M."/>
            <person name="Spormann A.M."/>
            <person name="Op den Camp H."/>
            <person name="Overmann J."/>
            <person name="Amann R."/>
            <person name="Jetten M.S.M."/>
            <person name="Mascher T."/>
            <person name="Medema M.H."/>
            <person name="Devos D.P."/>
            <person name="Kaster A.-K."/>
            <person name="Ovreas L."/>
            <person name="Rohde M."/>
            <person name="Galperin M.Y."/>
            <person name="Jogler C."/>
        </authorList>
    </citation>
    <scope>NUCLEOTIDE SEQUENCE [LARGE SCALE GENOMIC DNA]</scope>
    <source>
        <strain evidence="11 12">UC8</strain>
    </source>
</reference>
<dbReference type="GO" id="GO:0046872">
    <property type="term" value="F:metal ion binding"/>
    <property type="evidence" value="ECO:0007669"/>
    <property type="project" value="UniProtKB-KW"/>
</dbReference>